<keyword evidence="2" id="KW-1185">Reference proteome</keyword>
<accession>A0ABT7GUG3</accession>
<comment type="caution">
    <text evidence="1">The sequence shown here is derived from an EMBL/GenBank/DDBJ whole genome shotgun (WGS) entry which is preliminary data.</text>
</comment>
<organism evidence="1 2">
    <name type="scientific">Streptomyces katrae</name>
    <dbReference type="NCBI Taxonomy" id="68223"/>
    <lineage>
        <taxon>Bacteria</taxon>
        <taxon>Bacillati</taxon>
        <taxon>Actinomycetota</taxon>
        <taxon>Actinomycetes</taxon>
        <taxon>Kitasatosporales</taxon>
        <taxon>Streptomycetaceae</taxon>
        <taxon>Streptomyces</taxon>
    </lineage>
</organism>
<name>A0ABT7GUG3_9ACTN</name>
<gene>
    <name evidence="1" type="ORF">QEZ40_001883</name>
</gene>
<proteinExistence type="predicted"/>
<protein>
    <recommendedName>
        <fullName evidence="3">TetR family transcriptional regulator</fullName>
    </recommendedName>
</protein>
<dbReference type="RefSeq" id="WP_285343097.1">
    <property type="nucleotide sequence ID" value="NZ_JASITI010000018.1"/>
</dbReference>
<dbReference type="EMBL" id="JASITI010000018">
    <property type="protein sequence ID" value="MDK9497227.1"/>
    <property type="molecule type" value="Genomic_DNA"/>
</dbReference>
<evidence type="ECO:0000313" key="2">
    <source>
        <dbReference type="Proteomes" id="UP001223390"/>
    </source>
</evidence>
<evidence type="ECO:0000313" key="1">
    <source>
        <dbReference type="EMBL" id="MDK9497227.1"/>
    </source>
</evidence>
<sequence>MTIESFFPVEELIAAHSAHGRPASPAPAGTALLGLTAEDLEAYFTRIAEAVEQDDPGPAARGGWEERERLRFSTWVRRVYEHPLSPAVFALPVTRLIREVQAGQAAELAFRIDVGRARAKAAKPSAEVRATAAVASAWAIAADALARSPRPPRERVVGDVWTIVRETIEPALRPAGTFQPRSHSSW</sequence>
<evidence type="ECO:0008006" key="3">
    <source>
        <dbReference type="Google" id="ProtNLM"/>
    </source>
</evidence>
<reference evidence="1 2" key="1">
    <citation type="submission" date="2023-05" db="EMBL/GenBank/DDBJ databases">
        <title>Sequencing and Assembly of Streptomyces sp. NP73.</title>
        <authorList>
            <person name="Konwar A.N."/>
            <person name="Saikia K."/>
            <person name="Thakur D."/>
        </authorList>
    </citation>
    <scope>NUCLEOTIDE SEQUENCE [LARGE SCALE GENOMIC DNA]</scope>
    <source>
        <strain evidence="1 2">NP73</strain>
    </source>
</reference>
<dbReference type="Proteomes" id="UP001223390">
    <property type="component" value="Unassembled WGS sequence"/>
</dbReference>